<proteinExistence type="predicted"/>
<keyword evidence="1" id="KW-0732">Signal</keyword>
<dbReference type="PROSITE" id="PS51257">
    <property type="entry name" value="PROKAR_LIPOPROTEIN"/>
    <property type="match status" value="1"/>
</dbReference>
<reference evidence="2 3" key="1">
    <citation type="submission" date="2019-01" db="EMBL/GenBank/DDBJ databases">
        <title>Novel species of Nocardioides.</title>
        <authorList>
            <person name="Liu Q."/>
            <person name="Xin Y.-H."/>
        </authorList>
    </citation>
    <scope>NUCLEOTIDE SEQUENCE [LARGE SCALE GENOMIC DNA]</scope>
    <source>
        <strain evidence="2 3">CGMCC 4.6875</strain>
    </source>
</reference>
<evidence type="ECO:0000313" key="3">
    <source>
        <dbReference type="Proteomes" id="UP000293291"/>
    </source>
</evidence>
<protein>
    <recommendedName>
        <fullName evidence="4">DUF732 domain-containing protein</fullName>
    </recommendedName>
</protein>
<feature type="chain" id="PRO_5020477113" description="DUF732 domain-containing protein" evidence="1">
    <location>
        <begin position="21"/>
        <end position="154"/>
    </location>
</feature>
<sequence>MRALSLRSLVLAALIVPALAACSGGDGDAGEGSGTAAKASQSESQEAAEWRAALEEELGTDTFDFAALQQAAAADCARTDAAAWTVELALSGDLSTSDLTRVGLEHACEDVVPAFDEAVATVEQAADPLDLVCGPGVELPAEAALTADLVCSNR</sequence>
<dbReference type="AlphaFoldDB" id="A0A4Q2SBN0"/>
<evidence type="ECO:0000256" key="1">
    <source>
        <dbReference type="SAM" id="SignalP"/>
    </source>
</evidence>
<evidence type="ECO:0008006" key="4">
    <source>
        <dbReference type="Google" id="ProtNLM"/>
    </source>
</evidence>
<feature type="signal peptide" evidence="1">
    <location>
        <begin position="1"/>
        <end position="20"/>
    </location>
</feature>
<dbReference type="RefSeq" id="WP_129454970.1">
    <property type="nucleotide sequence ID" value="NZ_JACXYX010000005.1"/>
</dbReference>
<name>A0A4Q2SBN0_9ACTN</name>
<dbReference type="EMBL" id="SDWU01000009">
    <property type="protein sequence ID" value="RYC02357.1"/>
    <property type="molecule type" value="Genomic_DNA"/>
</dbReference>
<dbReference type="Proteomes" id="UP000293291">
    <property type="component" value="Unassembled WGS sequence"/>
</dbReference>
<dbReference type="OrthoDB" id="3786865at2"/>
<gene>
    <name evidence="2" type="ORF">EUA07_09865</name>
</gene>
<accession>A0A4Q2SBN0</accession>
<evidence type="ECO:0000313" key="2">
    <source>
        <dbReference type="EMBL" id="RYC02357.1"/>
    </source>
</evidence>
<comment type="caution">
    <text evidence="2">The sequence shown here is derived from an EMBL/GenBank/DDBJ whole genome shotgun (WGS) entry which is preliminary data.</text>
</comment>
<keyword evidence="3" id="KW-1185">Reference proteome</keyword>
<organism evidence="2 3">
    <name type="scientific">Nocardioides ganghwensis</name>
    <dbReference type="NCBI Taxonomy" id="252230"/>
    <lineage>
        <taxon>Bacteria</taxon>
        <taxon>Bacillati</taxon>
        <taxon>Actinomycetota</taxon>
        <taxon>Actinomycetes</taxon>
        <taxon>Propionibacteriales</taxon>
        <taxon>Nocardioidaceae</taxon>
        <taxon>Nocardioides</taxon>
    </lineage>
</organism>